<dbReference type="InterPro" id="IPR013088">
    <property type="entry name" value="Znf_NHR/GATA"/>
</dbReference>
<keyword evidence="1" id="KW-0479">Metal-binding</keyword>
<dbReference type="PROSITE" id="PS00031">
    <property type="entry name" value="NUCLEAR_REC_DBD_1"/>
    <property type="match status" value="1"/>
</dbReference>
<keyword evidence="2" id="KW-0863">Zinc-finger</keyword>
<keyword evidence="8" id="KW-0539">Nucleus</keyword>
<dbReference type="InterPro" id="IPR050234">
    <property type="entry name" value="Nuclear_hormone_rcpt_NR1"/>
</dbReference>
<evidence type="ECO:0000259" key="9">
    <source>
        <dbReference type="PROSITE" id="PS51030"/>
    </source>
</evidence>
<dbReference type="SMART" id="SM00399">
    <property type="entry name" value="ZnF_C4"/>
    <property type="match status" value="1"/>
</dbReference>
<keyword evidence="12" id="KW-1185">Reference proteome</keyword>
<protein>
    <recommendedName>
        <fullName evidence="9">Nuclear receptor domain-containing protein</fullName>
    </recommendedName>
</protein>
<evidence type="ECO:0000313" key="12">
    <source>
        <dbReference type="Proteomes" id="UP000663828"/>
    </source>
</evidence>
<dbReference type="Gene3D" id="1.10.565.10">
    <property type="entry name" value="Retinoid X Receptor"/>
    <property type="match status" value="1"/>
</dbReference>
<dbReference type="OrthoDB" id="10032732at2759"/>
<keyword evidence="4" id="KW-0805">Transcription regulation</keyword>
<evidence type="ECO:0000256" key="3">
    <source>
        <dbReference type="ARBA" id="ARBA00022833"/>
    </source>
</evidence>
<evidence type="ECO:0000256" key="5">
    <source>
        <dbReference type="ARBA" id="ARBA00023125"/>
    </source>
</evidence>
<evidence type="ECO:0000313" key="13">
    <source>
        <dbReference type="Proteomes" id="UP000663852"/>
    </source>
</evidence>
<feature type="domain" description="Nuclear receptor" evidence="9">
    <location>
        <begin position="9"/>
        <end position="85"/>
    </location>
</feature>
<dbReference type="GO" id="GO:0000122">
    <property type="term" value="P:negative regulation of transcription by RNA polymerase II"/>
    <property type="evidence" value="ECO:0007669"/>
    <property type="project" value="TreeGrafter"/>
</dbReference>
<evidence type="ECO:0000256" key="2">
    <source>
        <dbReference type="ARBA" id="ARBA00022771"/>
    </source>
</evidence>
<dbReference type="Proteomes" id="UP000663852">
    <property type="component" value="Unassembled WGS sequence"/>
</dbReference>
<evidence type="ECO:0000256" key="7">
    <source>
        <dbReference type="ARBA" id="ARBA00023170"/>
    </source>
</evidence>
<dbReference type="SUPFAM" id="SSF57716">
    <property type="entry name" value="Glucocorticoid receptor-like (DNA-binding domain)"/>
    <property type="match status" value="1"/>
</dbReference>
<dbReference type="Pfam" id="PF00105">
    <property type="entry name" value="zf-C4"/>
    <property type="match status" value="1"/>
</dbReference>
<organism evidence="10 13">
    <name type="scientific">Adineta ricciae</name>
    <name type="common">Rotifer</name>
    <dbReference type="NCBI Taxonomy" id="249248"/>
    <lineage>
        <taxon>Eukaryota</taxon>
        <taxon>Metazoa</taxon>
        <taxon>Spiralia</taxon>
        <taxon>Gnathifera</taxon>
        <taxon>Rotifera</taxon>
        <taxon>Eurotatoria</taxon>
        <taxon>Bdelloidea</taxon>
        <taxon>Adinetida</taxon>
        <taxon>Adinetidae</taxon>
        <taxon>Adineta</taxon>
    </lineage>
</organism>
<evidence type="ECO:0000256" key="6">
    <source>
        <dbReference type="ARBA" id="ARBA00023163"/>
    </source>
</evidence>
<dbReference type="EMBL" id="CAJNOJ010000098">
    <property type="protein sequence ID" value="CAF1104012.1"/>
    <property type="molecule type" value="Genomic_DNA"/>
</dbReference>
<dbReference type="GO" id="GO:0004879">
    <property type="term" value="F:nuclear receptor activity"/>
    <property type="evidence" value="ECO:0007669"/>
    <property type="project" value="TreeGrafter"/>
</dbReference>
<dbReference type="EMBL" id="CAJNOR010003659">
    <property type="protein sequence ID" value="CAF1435522.1"/>
    <property type="molecule type" value="Genomic_DNA"/>
</dbReference>
<dbReference type="PROSITE" id="PS51030">
    <property type="entry name" value="NUCLEAR_REC_DBD_2"/>
    <property type="match status" value="1"/>
</dbReference>
<keyword evidence="3" id="KW-0862">Zinc</keyword>
<dbReference type="InterPro" id="IPR001628">
    <property type="entry name" value="Znf_hrmn_rcpt"/>
</dbReference>
<evidence type="ECO:0000313" key="10">
    <source>
        <dbReference type="EMBL" id="CAF1104012.1"/>
    </source>
</evidence>
<dbReference type="InterPro" id="IPR035500">
    <property type="entry name" value="NHR-like_dom_sf"/>
</dbReference>
<evidence type="ECO:0000256" key="4">
    <source>
        <dbReference type="ARBA" id="ARBA00023015"/>
    </source>
</evidence>
<sequence length="366" mass="42693">MEQQPTTTSQACKICSAPANFTNFGAISCSSCKMFFKRNAESKQDSFQCDLKNKCDINIHSRRACPACRLKKCFAVGMQIELIRGSRLRKNVKRRHNTDNIELKLPNWKQNTNLSSQLPTVNLLRSDQSTLTTNQWTLLSNLLHCYDEYSGVENALQFRHEQRCFPLRLRYKLTSTTEFVTLNMTRMQQMFEKNDDFRSIRCCDRSILLRNTVKNTECIGATFALYQAGLLHDPLFYQTTATIFGVDIMLKILHLIESFDSDATFVKLVLVIIAFSTTKYTVYPDWACNELTDSKRILQIHDSYLEIAWKYMVYKYTYQQAVLRFCHLLKCLLRVNRTIVEVDQIREYKNIIETVVEQTNKFSINN</sequence>
<dbReference type="Gene3D" id="3.30.50.10">
    <property type="entry name" value="Erythroid Transcription Factor GATA-1, subunit A"/>
    <property type="match status" value="1"/>
</dbReference>
<dbReference type="PANTHER" id="PTHR24082">
    <property type="entry name" value="NUCLEAR HORMONE RECEPTOR"/>
    <property type="match status" value="1"/>
</dbReference>
<comment type="caution">
    <text evidence="10">The sequence shown here is derived from an EMBL/GenBank/DDBJ whole genome shotgun (WGS) entry which is preliminary data.</text>
</comment>
<accession>A0A814P7T7</accession>
<dbReference type="AlphaFoldDB" id="A0A814P7T7"/>
<dbReference type="GO" id="GO:0045944">
    <property type="term" value="P:positive regulation of transcription by RNA polymerase II"/>
    <property type="evidence" value="ECO:0007669"/>
    <property type="project" value="TreeGrafter"/>
</dbReference>
<keyword evidence="6" id="KW-0804">Transcription</keyword>
<reference evidence="10" key="1">
    <citation type="submission" date="2021-02" db="EMBL/GenBank/DDBJ databases">
        <authorList>
            <person name="Nowell W R."/>
        </authorList>
    </citation>
    <scope>NUCLEOTIDE SEQUENCE</scope>
</reference>
<dbReference type="PANTHER" id="PTHR24082:SF283">
    <property type="entry name" value="NUCLEAR HORMONE RECEPTOR HR96"/>
    <property type="match status" value="1"/>
</dbReference>
<dbReference type="GO" id="GO:0000978">
    <property type="term" value="F:RNA polymerase II cis-regulatory region sequence-specific DNA binding"/>
    <property type="evidence" value="ECO:0007669"/>
    <property type="project" value="TreeGrafter"/>
</dbReference>
<dbReference type="GO" id="GO:0008270">
    <property type="term" value="F:zinc ion binding"/>
    <property type="evidence" value="ECO:0007669"/>
    <property type="project" value="UniProtKB-KW"/>
</dbReference>
<evidence type="ECO:0000313" key="11">
    <source>
        <dbReference type="EMBL" id="CAF1435522.1"/>
    </source>
</evidence>
<evidence type="ECO:0000256" key="1">
    <source>
        <dbReference type="ARBA" id="ARBA00022723"/>
    </source>
</evidence>
<dbReference type="PRINTS" id="PR00047">
    <property type="entry name" value="STROIDFINGER"/>
</dbReference>
<dbReference type="Proteomes" id="UP000663828">
    <property type="component" value="Unassembled WGS sequence"/>
</dbReference>
<name>A0A814P7T7_ADIRI</name>
<gene>
    <name evidence="10" type="ORF">EDS130_LOCUS20138</name>
    <name evidence="11" type="ORF">XAT740_LOCUS36022</name>
</gene>
<dbReference type="GO" id="GO:0030154">
    <property type="term" value="P:cell differentiation"/>
    <property type="evidence" value="ECO:0007669"/>
    <property type="project" value="TreeGrafter"/>
</dbReference>
<proteinExistence type="predicted"/>
<keyword evidence="5" id="KW-0238">DNA-binding</keyword>
<evidence type="ECO:0000256" key="8">
    <source>
        <dbReference type="ARBA" id="ARBA00023242"/>
    </source>
</evidence>
<keyword evidence="7" id="KW-0675">Receptor</keyword>